<dbReference type="PANTHER" id="PTHR31827">
    <property type="entry name" value="EMB|CAB89363.1"/>
    <property type="match status" value="1"/>
</dbReference>
<dbReference type="GeneID" id="20091419"/>
<accession>A0A024T9Z9</accession>
<proteinExistence type="predicted"/>
<feature type="domain" description="WRKY19-like zinc finger" evidence="1">
    <location>
        <begin position="80"/>
        <end position="102"/>
    </location>
</feature>
<evidence type="ECO:0000313" key="2">
    <source>
        <dbReference type="EMBL" id="ETV90955.1"/>
    </source>
</evidence>
<dbReference type="OrthoDB" id="65712at2759"/>
<dbReference type="RefSeq" id="XP_008880437.1">
    <property type="nucleotide sequence ID" value="XM_008882215.1"/>
</dbReference>
<dbReference type="VEuPathDB" id="FungiDB:H310_14369"/>
<dbReference type="Pfam" id="PF24906">
    <property type="entry name" value="Zf_WRKY19"/>
    <property type="match status" value="2"/>
</dbReference>
<dbReference type="AlphaFoldDB" id="A0A024T9Z9"/>
<name>A0A024T9Z9_9STRA</name>
<reference evidence="2" key="1">
    <citation type="submission" date="2013-12" db="EMBL/GenBank/DDBJ databases">
        <title>The Genome Sequence of Aphanomyces invadans NJM9701.</title>
        <authorList>
            <consortium name="The Broad Institute Genomics Platform"/>
            <person name="Russ C."/>
            <person name="Tyler B."/>
            <person name="van West P."/>
            <person name="Dieguez-Uribeondo J."/>
            <person name="Young S.K."/>
            <person name="Zeng Q."/>
            <person name="Gargeya S."/>
            <person name="Fitzgerald M."/>
            <person name="Abouelleil A."/>
            <person name="Alvarado L."/>
            <person name="Chapman S.B."/>
            <person name="Gainer-Dewar J."/>
            <person name="Goldberg J."/>
            <person name="Griggs A."/>
            <person name="Gujja S."/>
            <person name="Hansen M."/>
            <person name="Howarth C."/>
            <person name="Imamovic A."/>
            <person name="Ireland A."/>
            <person name="Larimer J."/>
            <person name="McCowan C."/>
            <person name="Murphy C."/>
            <person name="Pearson M."/>
            <person name="Poon T.W."/>
            <person name="Priest M."/>
            <person name="Roberts A."/>
            <person name="Saif S."/>
            <person name="Shea T."/>
            <person name="Sykes S."/>
            <person name="Wortman J."/>
            <person name="Nusbaum C."/>
            <person name="Birren B."/>
        </authorList>
    </citation>
    <scope>NUCLEOTIDE SEQUENCE [LARGE SCALE GENOMIC DNA]</scope>
    <source>
        <strain evidence="2">NJM9701</strain>
    </source>
</reference>
<feature type="domain" description="WRKY19-like zinc finger" evidence="1">
    <location>
        <begin position="103"/>
        <end position="126"/>
    </location>
</feature>
<organism evidence="2">
    <name type="scientific">Aphanomyces invadans</name>
    <dbReference type="NCBI Taxonomy" id="157072"/>
    <lineage>
        <taxon>Eukaryota</taxon>
        <taxon>Sar</taxon>
        <taxon>Stramenopiles</taxon>
        <taxon>Oomycota</taxon>
        <taxon>Saprolegniomycetes</taxon>
        <taxon>Saprolegniales</taxon>
        <taxon>Verrucalvaceae</taxon>
        <taxon>Aphanomyces</taxon>
    </lineage>
</organism>
<dbReference type="STRING" id="157072.A0A024T9Z9"/>
<evidence type="ECO:0000259" key="1">
    <source>
        <dbReference type="Pfam" id="PF24906"/>
    </source>
</evidence>
<dbReference type="PANTHER" id="PTHR31827:SF1">
    <property type="entry name" value="EMB|CAB89363.1"/>
    <property type="match status" value="1"/>
</dbReference>
<gene>
    <name evidence="2" type="ORF">H310_14369</name>
</gene>
<sequence length="155" mass="16668">MVFLPPLTRLSSQAHGFEYSTPMPPCKDNHAHSLQRCAIPGCSHFAKLHYVCLVHARQSVPSTLTTSPANSSSAPKRRNKKCQVDQCGSFARSGGFCTRHGGGRKCKAEGCTTASQTGGYCRIHGGGSKCKVENCDQFARAQGMCLPHSRSRKAA</sequence>
<dbReference type="EMBL" id="KI914018">
    <property type="protein sequence ID" value="ETV90955.1"/>
    <property type="molecule type" value="Genomic_DNA"/>
</dbReference>
<dbReference type="InterPro" id="IPR056866">
    <property type="entry name" value="Znf_WRKY19"/>
</dbReference>
<protein>
    <recommendedName>
        <fullName evidence="1">WRKY19-like zinc finger domain-containing protein</fullName>
    </recommendedName>
</protein>